<accession>A0A7C8M4L2</accession>
<evidence type="ECO:0000313" key="1">
    <source>
        <dbReference type="EMBL" id="KAF2870160.1"/>
    </source>
</evidence>
<sequence length="327" mass="38070">MESTKDQVTTVVTGRQRLVQSLDATEQIRLRALGLLKAEAKISEYLDTIINEGLELIPDQDELEDEELRIDKKLQVVTKEADLQIELYSTALLTPLCALIYTKLPRELRDLVYSHLVHKADTKLRVVRTYRYFNTDMQLAEDFEWDPKCVGAATRREMVQYWYAISKFKVEIDDYKLLDRLLEEDQWGLGLCPRDYITNIKIACAYANVASPEAREALTEKLGSLLRLGKKHVAIRFVFNPYWMLDDEELDTYADVSADDSFSALLEVVFPILQRLWHAGLDKLSLQCVVFVARTCVLTPQSGEFSMRDWLRRRAEDRKYLRLRFEE</sequence>
<dbReference type="OrthoDB" id="3684889at2759"/>
<keyword evidence="2" id="KW-1185">Reference proteome</keyword>
<dbReference type="AlphaFoldDB" id="A0A7C8M4L2"/>
<evidence type="ECO:0000313" key="2">
    <source>
        <dbReference type="Proteomes" id="UP000481861"/>
    </source>
</evidence>
<dbReference type="EMBL" id="JAADJZ010000014">
    <property type="protein sequence ID" value="KAF2870160.1"/>
    <property type="molecule type" value="Genomic_DNA"/>
</dbReference>
<comment type="caution">
    <text evidence="1">The sequence shown here is derived from an EMBL/GenBank/DDBJ whole genome shotgun (WGS) entry which is preliminary data.</text>
</comment>
<proteinExistence type="predicted"/>
<dbReference type="Proteomes" id="UP000481861">
    <property type="component" value="Unassembled WGS sequence"/>
</dbReference>
<gene>
    <name evidence="1" type="ORF">BDV95DRAFT_608173</name>
</gene>
<reference evidence="1 2" key="1">
    <citation type="submission" date="2020-01" db="EMBL/GenBank/DDBJ databases">
        <authorList>
            <consortium name="DOE Joint Genome Institute"/>
            <person name="Haridas S."/>
            <person name="Albert R."/>
            <person name="Binder M."/>
            <person name="Bloem J."/>
            <person name="Labutti K."/>
            <person name="Salamov A."/>
            <person name="Andreopoulos B."/>
            <person name="Baker S.E."/>
            <person name="Barry K."/>
            <person name="Bills G."/>
            <person name="Bluhm B.H."/>
            <person name="Cannon C."/>
            <person name="Castanera R."/>
            <person name="Culley D.E."/>
            <person name="Daum C."/>
            <person name="Ezra D."/>
            <person name="Gonzalez J.B."/>
            <person name="Henrissat B."/>
            <person name="Kuo A."/>
            <person name="Liang C."/>
            <person name="Lipzen A."/>
            <person name="Lutzoni F."/>
            <person name="Magnuson J."/>
            <person name="Mondo S."/>
            <person name="Nolan M."/>
            <person name="Ohm R."/>
            <person name="Pangilinan J."/>
            <person name="Park H.-J.H."/>
            <person name="Ramirez L."/>
            <person name="Alfaro M."/>
            <person name="Sun H."/>
            <person name="Tritt A."/>
            <person name="Yoshinaga Y."/>
            <person name="Zwiers L.-H.L."/>
            <person name="Turgeon B.G."/>
            <person name="Goodwin S.B."/>
            <person name="Spatafora J.W."/>
            <person name="Crous P.W."/>
            <person name="Grigoriev I.V."/>
        </authorList>
    </citation>
    <scope>NUCLEOTIDE SEQUENCE [LARGE SCALE GENOMIC DNA]</scope>
    <source>
        <strain evidence="1 2">CBS 611.86</strain>
    </source>
</reference>
<protein>
    <submittedName>
        <fullName evidence="1">Uncharacterized protein</fullName>
    </submittedName>
</protein>
<organism evidence="1 2">
    <name type="scientific">Massariosphaeria phaeospora</name>
    <dbReference type="NCBI Taxonomy" id="100035"/>
    <lineage>
        <taxon>Eukaryota</taxon>
        <taxon>Fungi</taxon>
        <taxon>Dikarya</taxon>
        <taxon>Ascomycota</taxon>
        <taxon>Pezizomycotina</taxon>
        <taxon>Dothideomycetes</taxon>
        <taxon>Pleosporomycetidae</taxon>
        <taxon>Pleosporales</taxon>
        <taxon>Pleosporales incertae sedis</taxon>
        <taxon>Massariosphaeria</taxon>
    </lineage>
</organism>
<name>A0A7C8M4L2_9PLEO</name>